<sequence length="589" mass="65583">MDRRIDSKSVTPGGGSDDQLSPPMASSRGAASPAIHRHSRSGSIVKRSQNTKEAAQRLAQMMSHQQTDDSEDDEDLLSDFSPPAATSSSSAPATGRSQIRHRSPMVCIPAINDLHTVHTTSAPRIGRSSQPVINNEQFQSQSARSSSDQTSNSLRSAPSITTVEHVQPNSARANRSPQRCRPMEQPSSARAISAGRPSLVMKPVAMVPPSVNLSLRPTSGRDTQPDAQKNKRFSLDLGVFARESSNQRSATATASAPTSATASTSALEDDIDMLQEENESLIEKLRIAEERYEEAEMRARQLEKQAAFKAAIEENGGVNIGIRGGAMEALRVEAETARDEATSIMEQLHETESEVKSLKTMFQRMLLTQEEVEELVLKRCWLSWYWSLCVQHGIHAEIAGTRYEYWSSFAPLPVEVVVAAGQMAKDEKLMEKSDEEEREKVPKDAREISGEGSVESMLLVERGLRELSLLKIEDAVALAMAHQRRPTILKSGLTELSKEEADDVRFKQGWLIYFWRRVKIHGLEVDIVDERLQFWINQSDHPPTSHDAVEVERGLVELRKLGVEAQLWQASRKLVDLDSQHKWQLHVNF</sequence>
<dbReference type="GO" id="GO:0000911">
    <property type="term" value="P:cytokinesis by cell plate formation"/>
    <property type="evidence" value="ECO:0007669"/>
    <property type="project" value="InterPro"/>
</dbReference>
<evidence type="ECO:0000313" key="2">
    <source>
        <dbReference type="EMBL" id="KAJ0207613.1"/>
    </source>
</evidence>
<protein>
    <recommendedName>
        <fullName evidence="4">Coiled-coil domain-containing protein SCD2</fullName>
    </recommendedName>
</protein>
<organism evidence="2 3">
    <name type="scientific">Lactuca sativa</name>
    <name type="common">Garden lettuce</name>
    <dbReference type="NCBI Taxonomy" id="4236"/>
    <lineage>
        <taxon>Eukaryota</taxon>
        <taxon>Viridiplantae</taxon>
        <taxon>Streptophyta</taxon>
        <taxon>Embryophyta</taxon>
        <taxon>Tracheophyta</taxon>
        <taxon>Spermatophyta</taxon>
        <taxon>Magnoliopsida</taxon>
        <taxon>eudicotyledons</taxon>
        <taxon>Gunneridae</taxon>
        <taxon>Pentapetalae</taxon>
        <taxon>asterids</taxon>
        <taxon>campanulids</taxon>
        <taxon>Asterales</taxon>
        <taxon>Asteraceae</taxon>
        <taxon>Cichorioideae</taxon>
        <taxon>Cichorieae</taxon>
        <taxon>Lactucinae</taxon>
        <taxon>Lactuca</taxon>
    </lineage>
</organism>
<dbReference type="InterPro" id="IPR040321">
    <property type="entry name" value="SCD2-like"/>
</dbReference>
<feature type="region of interest" description="Disordered" evidence="1">
    <location>
        <begin position="244"/>
        <end position="266"/>
    </location>
</feature>
<feature type="compositionally biased region" description="Low complexity" evidence="1">
    <location>
        <begin position="249"/>
        <end position="266"/>
    </location>
</feature>
<feature type="compositionally biased region" description="Polar residues" evidence="1">
    <location>
        <begin position="154"/>
        <end position="177"/>
    </location>
</feature>
<proteinExistence type="predicted"/>
<keyword evidence="3" id="KW-1185">Reference proteome</keyword>
<reference evidence="2 3" key="1">
    <citation type="journal article" date="2017" name="Nat. Commun.">
        <title>Genome assembly with in vitro proximity ligation data and whole-genome triplication in lettuce.</title>
        <authorList>
            <person name="Reyes-Chin-Wo S."/>
            <person name="Wang Z."/>
            <person name="Yang X."/>
            <person name="Kozik A."/>
            <person name="Arikit S."/>
            <person name="Song C."/>
            <person name="Xia L."/>
            <person name="Froenicke L."/>
            <person name="Lavelle D.O."/>
            <person name="Truco M.J."/>
            <person name="Xia R."/>
            <person name="Zhu S."/>
            <person name="Xu C."/>
            <person name="Xu H."/>
            <person name="Xu X."/>
            <person name="Cox K."/>
            <person name="Korf I."/>
            <person name="Meyers B.C."/>
            <person name="Michelmore R.W."/>
        </authorList>
    </citation>
    <scope>NUCLEOTIDE SEQUENCE [LARGE SCALE GENOMIC DNA]</scope>
    <source>
        <strain evidence="3">cv. Salinas</strain>
        <tissue evidence="2">Seedlings</tissue>
    </source>
</reference>
<feature type="region of interest" description="Disordered" evidence="1">
    <location>
        <begin position="1"/>
        <end position="101"/>
    </location>
</feature>
<feature type="region of interest" description="Disordered" evidence="1">
    <location>
        <begin position="211"/>
        <end position="232"/>
    </location>
</feature>
<gene>
    <name evidence="2" type="ORF">LSAT_V11C500242430</name>
</gene>
<evidence type="ECO:0008006" key="4">
    <source>
        <dbReference type="Google" id="ProtNLM"/>
    </source>
</evidence>
<dbReference type="EMBL" id="NBSK02000005">
    <property type="protein sequence ID" value="KAJ0207613.1"/>
    <property type="molecule type" value="Genomic_DNA"/>
</dbReference>
<feature type="region of interest" description="Disordered" evidence="1">
    <location>
        <begin position="137"/>
        <end position="196"/>
    </location>
</feature>
<evidence type="ECO:0000256" key="1">
    <source>
        <dbReference type="SAM" id="MobiDB-lite"/>
    </source>
</evidence>
<comment type="caution">
    <text evidence="2">The sequence shown here is derived from an EMBL/GenBank/DDBJ whole genome shotgun (WGS) entry which is preliminary data.</text>
</comment>
<accession>A0A9R1VKB9</accession>
<name>A0A9R1VKB9_LACSA</name>
<feature type="compositionally biased region" description="Polar residues" evidence="1">
    <location>
        <begin position="211"/>
        <end position="227"/>
    </location>
</feature>
<feature type="compositionally biased region" description="Low complexity" evidence="1">
    <location>
        <begin position="78"/>
        <end position="94"/>
    </location>
</feature>
<evidence type="ECO:0000313" key="3">
    <source>
        <dbReference type="Proteomes" id="UP000235145"/>
    </source>
</evidence>
<feature type="compositionally biased region" description="Acidic residues" evidence="1">
    <location>
        <begin position="68"/>
        <end position="77"/>
    </location>
</feature>
<feature type="compositionally biased region" description="Low complexity" evidence="1">
    <location>
        <begin position="137"/>
        <end position="153"/>
    </location>
</feature>
<dbReference type="Proteomes" id="UP000235145">
    <property type="component" value="Unassembled WGS sequence"/>
</dbReference>
<dbReference type="PANTHER" id="PTHR31762:SF10">
    <property type="entry name" value="FAS-BINDING FACTOR-LIKE PROTEIN"/>
    <property type="match status" value="1"/>
</dbReference>
<dbReference type="AlphaFoldDB" id="A0A9R1VKB9"/>
<dbReference type="PANTHER" id="PTHR31762">
    <property type="entry name" value="FAS-BINDING FACTOR-LIKE PROTEIN"/>
    <property type="match status" value="1"/>
</dbReference>